<accession>A0AAV5K824</accession>
<protein>
    <submittedName>
        <fullName evidence="1">Uncharacterized protein</fullName>
    </submittedName>
</protein>
<dbReference type="AlphaFoldDB" id="A0AAV5K824"/>
<comment type="caution">
    <text evidence="1">The sequence shown here is derived from an EMBL/GenBank/DDBJ whole genome shotgun (WGS) entry which is preliminary data.</text>
</comment>
<dbReference type="EMBL" id="BPVZ01000054">
    <property type="protein sequence ID" value="GKV20092.1"/>
    <property type="molecule type" value="Genomic_DNA"/>
</dbReference>
<name>A0AAV5K824_9ROSI</name>
<dbReference type="Proteomes" id="UP001054252">
    <property type="component" value="Unassembled WGS sequence"/>
</dbReference>
<proteinExistence type="predicted"/>
<sequence>MSRANVYADVTASGITGITSLSPFSGVIKMTMRLFGKSEGENTVRSSRV</sequence>
<organism evidence="1 2">
    <name type="scientific">Rubroshorea leprosula</name>
    <dbReference type="NCBI Taxonomy" id="152421"/>
    <lineage>
        <taxon>Eukaryota</taxon>
        <taxon>Viridiplantae</taxon>
        <taxon>Streptophyta</taxon>
        <taxon>Embryophyta</taxon>
        <taxon>Tracheophyta</taxon>
        <taxon>Spermatophyta</taxon>
        <taxon>Magnoliopsida</taxon>
        <taxon>eudicotyledons</taxon>
        <taxon>Gunneridae</taxon>
        <taxon>Pentapetalae</taxon>
        <taxon>rosids</taxon>
        <taxon>malvids</taxon>
        <taxon>Malvales</taxon>
        <taxon>Dipterocarpaceae</taxon>
        <taxon>Rubroshorea</taxon>
    </lineage>
</organism>
<evidence type="ECO:0000313" key="2">
    <source>
        <dbReference type="Proteomes" id="UP001054252"/>
    </source>
</evidence>
<gene>
    <name evidence="1" type="ORF">SLEP1_g30260</name>
</gene>
<keyword evidence="2" id="KW-1185">Reference proteome</keyword>
<evidence type="ECO:0000313" key="1">
    <source>
        <dbReference type="EMBL" id="GKV20092.1"/>
    </source>
</evidence>
<reference evidence="1 2" key="1">
    <citation type="journal article" date="2021" name="Commun. Biol.">
        <title>The genome of Shorea leprosula (Dipterocarpaceae) highlights the ecological relevance of drought in aseasonal tropical rainforests.</title>
        <authorList>
            <person name="Ng K.K.S."/>
            <person name="Kobayashi M.J."/>
            <person name="Fawcett J.A."/>
            <person name="Hatakeyama M."/>
            <person name="Paape T."/>
            <person name="Ng C.H."/>
            <person name="Ang C.C."/>
            <person name="Tnah L.H."/>
            <person name="Lee C.T."/>
            <person name="Nishiyama T."/>
            <person name="Sese J."/>
            <person name="O'Brien M.J."/>
            <person name="Copetti D."/>
            <person name="Mohd Noor M.I."/>
            <person name="Ong R.C."/>
            <person name="Putra M."/>
            <person name="Sireger I.Z."/>
            <person name="Indrioko S."/>
            <person name="Kosugi Y."/>
            <person name="Izuno A."/>
            <person name="Isagi Y."/>
            <person name="Lee S.L."/>
            <person name="Shimizu K.K."/>
        </authorList>
    </citation>
    <scope>NUCLEOTIDE SEQUENCE [LARGE SCALE GENOMIC DNA]</scope>
    <source>
        <strain evidence="1">214</strain>
    </source>
</reference>